<evidence type="ECO:0000259" key="3">
    <source>
        <dbReference type="Pfam" id="PF07727"/>
    </source>
</evidence>
<accession>A0A699HBY3</accession>
<feature type="compositionally biased region" description="Basic and acidic residues" evidence="2">
    <location>
        <begin position="962"/>
        <end position="972"/>
    </location>
</feature>
<dbReference type="InterPro" id="IPR013103">
    <property type="entry name" value="RVT_2"/>
</dbReference>
<dbReference type="CDD" id="cd09272">
    <property type="entry name" value="RNase_HI_RT_Ty1"/>
    <property type="match status" value="1"/>
</dbReference>
<feature type="domain" description="Reverse transcriptase Ty1/copia-type" evidence="3">
    <location>
        <begin position="184"/>
        <end position="247"/>
    </location>
</feature>
<feature type="compositionally biased region" description="Acidic residues" evidence="2">
    <location>
        <begin position="610"/>
        <end position="623"/>
    </location>
</feature>
<feature type="compositionally biased region" description="Polar residues" evidence="2">
    <location>
        <begin position="140"/>
        <end position="150"/>
    </location>
</feature>
<dbReference type="EMBL" id="BKCJ010138617">
    <property type="protein sequence ID" value="GEX91405.1"/>
    <property type="molecule type" value="Genomic_DNA"/>
</dbReference>
<gene>
    <name evidence="4" type="ORF">Tci_363380</name>
</gene>
<sequence>RLWQPHVLHRIDPLFVFTMERLRMSKQPDLSFFHVFGALSYPTNDSGMSSSLGPALNDMIPGTMSSGLVQKSSSSISYVPPSRNDWDLLFQPLFDELLNPLPSVDNQDAEVIASIAEVIPQVDDDSTGSPSSTTVDQDAPSPSKSPTPTEIQSLVILQDVRNDNLDIEVALMRNDPLLGVPITEVWELVPRPDKVIVITLKWIYKVKLDELGGILKNKACLVGRGYRQEEGIDFEESFAPMSMMEKISFFLGLQISQNPRGIFINQSKYALESLKKYGFESCDPVDTPMVEKSKLDEDREGKAIDPSDYHGMIGTLLYLTASRLDLQFAICMCARGLWYPKDSSVALTAFADADHAGCQDTRWSTSRSVQFLKERLISWSSKRQKSAAISSTEAEYIALSGCCAQILWMRSQLSDYGLVFNKIPMLWIAAIAISVLIEVILITDKFVITKGGVYVGKGYLDEGLFKLSVVTNDNVINNNNADTSTASVYMIDPSFLWHSRLCHETNILLELQMCFVAPVSSHQSTTLVVKKDSITPVNSFGDSTWFAWLEFPLEFQPPYSFLWRQSLTLCPGEGTSYKPGVPDVPSNDLEEELSWKSSDDEDVGSHEEGIEFDESNDDSDEGSGIETPDNSTICAILPIELTTAEIRNSEAYKEYHACAMGQAAPKPKASARKKKGDSASSTTPSTPTPTTTVESAPRLSATAKRKQPLRATTPVEPTNVQRTEAEQLKLVLKRNRHETHISQQSGSGTGEGTDVGSHEEGKDSDESNDDREEGSDSDSDKTVKSGVGKDDDDDDDKDDDDDDEEEELAKDDEEDKETDVGSHEEGKNSDESDDDSDEGSDNDSDETVKSGVGKDDDDDDDDEDDDDNEEEEELSKDDEEDKETSKGGDEVRESEGESDEEETREEEMKIPFLIPASTVIISLLSCCMYVIGNEAPQDKNFDPIPKTPEESEEESNDEEEQESRLSEEARIQEEEDADELYREVNINQGRGLQVAQIVEDTHMTLTPVNPDGPQESSSMSSFVSSMLNPISDVGVESIFTTTSSLIVSLETPTPIMTPSTIATITTSGEAPIPPPTIPSIILENLPTFNSAFRFEERLRLLETSFFLIREAVQIQTDRLQDSLQRENDEFLRNIDENMKKVLKGLVKNQVKEQVLRILPRIEESVNATVKPT</sequence>
<feature type="compositionally biased region" description="Basic and acidic residues" evidence="2">
    <location>
        <begin position="593"/>
        <end position="609"/>
    </location>
</feature>
<feature type="compositionally biased region" description="Acidic residues" evidence="2">
    <location>
        <begin position="766"/>
        <end position="777"/>
    </location>
</feature>
<feature type="compositionally biased region" description="Acidic residues" evidence="2">
    <location>
        <begin position="790"/>
        <end position="817"/>
    </location>
</feature>
<dbReference type="PANTHER" id="PTHR11439:SF509">
    <property type="entry name" value="RNA-DIRECTED DNA POLYMERASE"/>
    <property type="match status" value="1"/>
</dbReference>
<keyword evidence="1" id="KW-0175">Coiled coil</keyword>
<name>A0A699HBY3_TANCI</name>
<feature type="compositionally biased region" description="Acidic residues" evidence="2">
    <location>
        <begin position="896"/>
        <end position="905"/>
    </location>
</feature>
<dbReference type="PANTHER" id="PTHR11439">
    <property type="entry name" value="GAG-POL-RELATED RETROTRANSPOSON"/>
    <property type="match status" value="1"/>
</dbReference>
<feature type="region of interest" description="Disordered" evidence="2">
    <location>
        <begin position="935"/>
        <end position="974"/>
    </location>
</feature>
<evidence type="ECO:0000256" key="2">
    <source>
        <dbReference type="SAM" id="MobiDB-lite"/>
    </source>
</evidence>
<feature type="compositionally biased region" description="Low complexity" evidence="2">
    <location>
        <begin position="127"/>
        <end position="136"/>
    </location>
</feature>
<proteinExistence type="predicted"/>
<dbReference type="AlphaFoldDB" id="A0A699HBY3"/>
<feature type="compositionally biased region" description="Basic and acidic residues" evidence="2">
    <location>
        <begin position="818"/>
        <end position="830"/>
    </location>
</feature>
<comment type="caution">
    <text evidence="4">The sequence shown here is derived from an EMBL/GenBank/DDBJ whole genome shotgun (WGS) entry which is preliminary data.</text>
</comment>
<organism evidence="4">
    <name type="scientific">Tanacetum cinerariifolium</name>
    <name type="common">Dalmatian daisy</name>
    <name type="synonym">Chrysanthemum cinerariifolium</name>
    <dbReference type="NCBI Taxonomy" id="118510"/>
    <lineage>
        <taxon>Eukaryota</taxon>
        <taxon>Viridiplantae</taxon>
        <taxon>Streptophyta</taxon>
        <taxon>Embryophyta</taxon>
        <taxon>Tracheophyta</taxon>
        <taxon>Spermatophyta</taxon>
        <taxon>Magnoliopsida</taxon>
        <taxon>eudicotyledons</taxon>
        <taxon>Gunneridae</taxon>
        <taxon>Pentapetalae</taxon>
        <taxon>asterids</taxon>
        <taxon>campanulids</taxon>
        <taxon>Asterales</taxon>
        <taxon>Asteraceae</taxon>
        <taxon>Asteroideae</taxon>
        <taxon>Anthemideae</taxon>
        <taxon>Anthemidinae</taxon>
        <taxon>Tanacetum</taxon>
    </lineage>
</organism>
<feature type="coiled-coil region" evidence="1">
    <location>
        <begin position="1109"/>
        <end position="1140"/>
    </location>
</feature>
<dbReference type="Pfam" id="PF07727">
    <property type="entry name" value="RVT_2"/>
    <property type="match status" value="1"/>
</dbReference>
<feature type="compositionally biased region" description="Acidic residues" evidence="2">
    <location>
        <begin position="855"/>
        <end position="882"/>
    </location>
</feature>
<feature type="compositionally biased region" description="Basic and acidic residues" evidence="2">
    <location>
        <begin position="778"/>
        <end position="789"/>
    </location>
</feature>
<reference evidence="4" key="1">
    <citation type="journal article" date="2019" name="Sci. Rep.">
        <title>Draft genome of Tanacetum cinerariifolium, the natural source of mosquito coil.</title>
        <authorList>
            <person name="Yamashiro T."/>
            <person name="Shiraishi A."/>
            <person name="Satake H."/>
            <person name="Nakayama K."/>
        </authorList>
    </citation>
    <scope>NUCLEOTIDE SEQUENCE</scope>
</reference>
<feature type="compositionally biased region" description="Acidic residues" evidence="2">
    <location>
        <begin position="950"/>
        <end position="961"/>
    </location>
</feature>
<evidence type="ECO:0000256" key="1">
    <source>
        <dbReference type="SAM" id="Coils"/>
    </source>
</evidence>
<feature type="compositionally biased region" description="Basic and acidic residues" evidence="2">
    <location>
        <begin position="756"/>
        <end position="765"/>
    </location>
</feature>
<protein>
    <submittedName>
        <fullName evidence="4">Uncharacterized mitochondrial protein AtMg00810-like</fullName>
    </submittedName>
</protein>
<feature type="compositionally biased region" description="Basic and acidic residues" evidence="2">
    <location>
        <begin position="883"/>
        <end position="895"/>
    </location>
</feature>
<feature type="region of interest" description="Disordered" evidence="2">
    <location>
        <begin position="576"/>
        <end position="631"/>
    </location>
</feature>
<feature type="non-terminal residue" evidence="4">
    <location>
        <position position="1"/>
    </location>
</feature>
<feature type="compositionally biased region" description="Acidic residues" evidence="2">
    <location>
        <begin position="831"/>
        <end position="845"/>
    </location>
</feature>
<feature type="region of interest" description="Disordered" evidence="2">
    <location>
        <begin position="662"/>
        <end position="909"/>
    </location>
</feature>
<evidence type="ECO:0000313" key="4">
    <source>
        <dbReference type="EMBL" id="GEX91405.1"/>
    </source>
</evidence>
<feature type="region of interest" description="Disordered" evidence="2">
    <location>
        <begin position="122"/>
        <end position="150"/>
    </location>
</feature>
<feature type="compositionally biased region" description="Low complexity" evidence="2">
    <location>
        <begin position="680"/>
        <end position="692"/>
    </location>
</feature>